<protein>
    <submittedName>
        <fullName evidence="2">Uncharacterized protein</fullName>
    </submittedName>
</protein>
<evidence type="ECO:0000313" key="3">
    <source>
        <dbReference type="Proteomes" id="UP000249542"/>
    </source>
</evidence>
<evidence type="ECO:0000313" key="2">
    <source>
        <dbReference type="EMBL" id="PZW39260.1"/>
    </source>
</evidence>
<gene>
    <name evidence="2" type="ORF">LX95_02402</name>
</gene>
<accession>A0A2W7JUY4</accession>
<proteinExistence type="predicted"/>
<feature type="chain" id="PRO_5015968511" evidence="1">
    <location>
        <begin position="23"/>
        <end position="191"/>
    </location>
</feature>
<dbReference type="PROSITE" id="PS51257">
    <property type="entry name" value="PROKAR_LIPOPROTEIN"/>
    <property type="match status" value="1"/>
</dbReference>
<organism evidence="2 3">
    <name type="scientific">Mesonia algae</name>
    <dbReference type="NCBI Taxonomy" id="213248"/>
    <lineage>
        <taxon>Bacteria</taxon>
        <taxon>Pseudomonadati</taxon>
        <taxon>Bacteroidota</taxon>
        <taxon>Flavobacteriia</taxon>
        <taxon>Flavobacteriales</taxon>
        <taxon>Flavobacteriaceae</taxon>
        <taxon>Mesonia</taxon>
    </lineage>
</organism>
<dbReference type="RefSeq" id="WP_146240785.1">
    <property type="nucleotide sequence ID" value="NZ_QKYV01000006.1"/>
</dbReference>
<keyword evidence="3" id="KW-1185">Reference proteome</keyword>
<evidence type="ECO:0000256" key="1">
    <source>
        <dbReference type="SAM" id="SignalP"/>
    </source>
</evidence>
<comment type="caution">
    <text evidence="2">The sequence shown here is derived from an EMBL/GenBank/DDBJ whole genome shotgun (WGS) entry which is preliminary data.</text>
</comment>
<feature type="signal peptide" evidence="1">
    <location>
        <begin position="1"/>
        <end position="22"/>
    </location>
</feature>
<reference evidence="2 3" key="1">
    <citation type="submission" date="2018-06" db="EMBL/GenBank/DDBJ databases">
        <title>Genomic Encyclopedia of Archaeal and Bacterial Type Strains, Phase II (KMG-II): from individual species to whole genera.</title>
        <authorList>
            <person name="Goeker M."/>
        </authorList>
    </citation>
    <scope>NUCLEOTIDE SEQUENCE [LARGE SCALE GENOMIC DNA]</scope>
    <source>
        <strain evidence="2 3">DSM 15361</strain>
    </source>
</reference>
<dbReference type="AlphaFoldDB" id="A0A2W7JUY4"/>
<keyword evidence="1" id="KW-0732">Signal</keyword>
<dbReference type="Proteomes" id="UP000249542">
    <property type="component" value="Unassembled WGS sequence"/>
</dbReference>
<sequence length="191" mass="22425">MKKTILLFLFFLLLFTSCKNQSGVLNINQVIQNSNEIVIRYSEKMKTFWVINIPFQFEISNNSDETEKFVTCSYIYNNQLGRHSKLYIDEGRALIRNNQNDIKTIESGQKKTYVIYSQHIIDTIKYNKTFFKSYLDKVKGRNEDTLLVGTLEQFKSKHPQLVKSLIEGDSLNFEFLTSENKFKKPIKIPLN</sequence>
<dbReference type="EMBL" id="QKYV01000006">
    <property type="protein sequence ID" value="PZW39260.1"/>
    <property type="molecule type" value="Genomic_DNA"/>
</dbReference>
<name>A0A2W7JUY4_9FLAO</name>